<dbReference type="InterPro" id="IPR029071">
    <property type="entry name" value="Ubiquitin-like_domsf"/>
</dbReference>
<dbReference type="Gene3D" id="3.10.20.90">
    <property type="entry name" value="Phosphatidylinositol 3-kinase Catalytic Subunit, Chain A, domain 1"/>
    <property type="match status" value="1"/>
</dbReference>
<dbReference type="EMBL" id="CP119882">
    <property type="protein sequence ID" value="WFD36933.1"/>
    <property type="molecule type" value="Genomic_DNA"/>
</dbReference>
<dbReference type="AlphaFoldDB" id="A0AAF0ETR5"/>
<proteinExistence type="predicted"/>
<feature type="domain" description="UBX" evidence="2">
    <location>
        <begin position="69"/>
        <end position="145"/>
    </location>
</feature>
<feature type="region of interest" description="Disordered" evidence="1">
    <location>
        <begin position="176"/>
        <end position="228"/>
    </location>
</feature>
<dbReference type="GO" id="GO:0005634">
    <property type="term" value="C:nucleus"/>
    <property type="evidence" value="ECO:0007669"/>
    <property type="project" value="TreeGrafter"/>
</dbReference>
<protein>
    <recommendedName>
        <fullName evidence="2">UBX domain-containing protein</fullName>
    </recommendedName>
</protein>
<dbReference type="Proteomes" id="UP001219933">
    <property type="component" value="Chromosome 6"/>
</dbReference>
<evidence type="ECO:0000256" key="1">
    <source>
        <dbReference type="SAM" id="MobiDB-lite"/>
    </source>
</evidence>
<keyword evidence="4" id="KW-1185">Reference proteome</keyword>
<dbReference type="PANTHER" id="PTHR46467">
    <property type="entry name" value="TETHER CONTAINING UBX DOMAIN FOR GLUT4"/>
    <property type="match status" value="1"/>
</dbReference>
<accession>A0AAF0ETR5</accession>
<sequence length="228" mass="24576">MDDAFAVYRAPNAQTQPLPQASADDFEPTPGELRAAFADAINQRHGPNAPLMTSAMRAKRDAEIAKRKPQYTSVKVRVRFADRSQVEKTFDVGARIDQVYMFVDSLLEETVAYTLFQSPPRREFPVHARETLGQLGFAPAAVLGVRWEDARLNASDALPPLKADVRARARDMPISPALGADAGGAGAGTSAGKHAGAPGGPHADGESRERKVPKWFRSTGASLRAAKK</sequence>
<organism evidence="3 4">
    <name type="scientific">Malassezia cuniculi</name>
    <dbReference type="NCBI Taxonomy" id="948313"/>
    <lineage>
        <taxon>Eukaryota</taxon>
        <taxon>Fungi</taxon>
        <taxon>Dikarya</taxon>
        <taxon>Basidiomycota</taxon>
        <taxon>Ustilaginomycotina</taxon>
        <taxon>Malasseziomycetes</taxon>
        <taxon>Malasseziales</taxon>
        <taxon>Malasseziaceae</taxon>
        <taxon>Malassezia</taxon>
    </lineage>
</organism>
<dbReference type="GO" id="GO:0005737">
    <property type="term" value="C:cytoplasm"/>
    <property type="evidence" value="ECO:0007669"/>
    <property type="project" value="TreeGrafter"/>
</dbReference>
<evidence type="ECO:0000313" key="3">
    <source>
        <dbReference type="EMBL" id="WFD36933.1"/>
    </source>
</evidence>
<evidence type="ECO:0000313" key="4">
    <source>
        <dbReference type="Proteomes" id="UP001219933"/>
    </source>
</evidence>
<name>A0AAF0ETR5_9BASI</name>
<dbReference type="CDD" id="cd01767">
    <property type="entry name" value="UBX"/>
    <property type="match status" value="1"/>
</dbReference>
<dbReference type="SMART" id="SM00166">
    <property type="entry name" value="UBX"/>
    <property type="match status" value="1"/>
</dbReference>
<dbReference type="PROSITE" id="PS50033">
    <property type="entry name" value="UBX"/>
    <property type="match status" value="1"/>
</dbReference>
<dbReference type="Pfam" id="PF00789">
    <property type="entry name" value="UBX"/>
    <property type="match status" value="1"/>
</dbReference>
<evidence type="ECO:0000259" key="2">
    <source>
        <dbReference type="PROSITE" id="PS50033"/>
    </source>
</evidence>
<dbReference type="SUPFAM" id="SSF54236">
    <property type="entry name" value="Ubiquitin-like"/>
    <property type="match status" value="1"/>
</dbReference>
<dbReference type="GO" id="GO:0012506">
    <property type="term" value="C:vesicle membrane"/>
    <property type="evidence" value="ECO:0007669"/>
    <property type="project" value="TreeGrafter"/>
</dbReference>
<gene>
    <name evidence="3" type="ORF">MCUN1_003825</name>
</gene>
<dbReference type="GO" id="GO:0006886">
    <property type="term" value="P:intracellular protein transport"/>
    <property type="evidence" value="ECO:0007669"/>
    <property type="project" value="TreeGrafter"/>
</dbReference>
<feature type="compositionally biased region" description="Basic and acidic residues" evidence="1">
    <location>
        <begin position="203"/>
        <end position="212"/>
    </location>
</feature>
<reference evidence="3" key="1">
    <citation type="submission" date="2023-03" db="EMBL/GenBank/DDBJ databases">
        <title>Mating type loci evolution in Malassezia.</title>
        <authorList>
            <person name="Coelho M.A."/>
        </authorList>
    </citation>
    <scope>NUCLEOTIDE SEQUENCE</scope>
    <source>
        <strain evidence="3">CBS 11721</strain>
    </source>
</reference>
<dbReference type="PANTHER" id="PTHR46467:SF1">
    <property type="entry name" value="TETHER CONTAINING UBX DOMAIN FOR GLUT4"/>
    <property type="match status" value="1"/>
</dbReference>
<dbReference type="InterPro" id="IPR001012">
    <property type="entry name" value="UBX_dom"/>
</dbReference>